<accession>A0A7X0DMY7</accession>
<evidence type="ECO:0000313" key="2">
    <source>
        <dbReference type="Proteomes" id="UP000544872"/>
    </source>
</evidence>
<name>A0A7X0DMY7_NOVIT</name>
<protein>
    <submittedName>
        <fullName evidence="1">Uncharacterized protein</fullName>
    </submittedName>
</protein>
<sequence>MTFKTIGPTALHAQGNYGVFPVLLIDDSVSPPNCKVVEYALIDLTTGIVLYIGSWEDCVWQAEERDEFDQQAVSPPGHRP</sequence>
<organism evidence="1 2">
    <name type="scientific">Novispirillum itersonii</name>
    <name type="common">Aquaspirillum itersonii</name>
    <dbReference type="NCBI Taxonomy" id="189"/>
    <lineage>
        <taxon>Bacteria</taxon>
        <taxon>Pseudomonadati</taxon>
        <taxon>Pseudomonadota</taxon>
        <taxon>Alphaproteobacteria</taxon>
        <taxon>Rhodospirillales</taxon>
        <taxon>Novispirillaceae</taxon>
        <taxon>Novispirillum</taxon>
    </lineage>
</organism>
<gene>
    <name evidence="1" type="ORF">FHS48_002209</name>
</gene>
<dbReference type="EMBL" id="JACIIX010000007">
    <property type="protein sequence ID" value="MBB6210784.1"/>
    <property type="molecule type" value="Genomic_DNA"/>
</dbReference>
<reference evidence="1 2" key="1">
    <citation type="submission" date="2020-08" db="EMBL/GenBank/DDBJ databases">
        <title>Genomic Encyclopedia of Type Strains, Phase IV (KMG-IV): sequencing the most valuable type-strain genomes for metagenomic binning, comparative biology and taxonomic classification.</title>
        <authorList>
            <person name="Goeker M."/>
        </authorList>
    </citation>
    <scope>NUCLEOTIDE SEQUENCE [LARGE SCALE GENOMIC DNA]</scope>
    <source>
        <strain evidence="1 2">DSM 11590</strain>
    </source>
</reference>
<proteinExistence type="predicted"/>
<keyword evidence="2" id="KW-1185">Reference proteome</keyword>
<evidence type="ECO:0000313" key="1">
    <source>
        <dbReference type="EMBL" id="MBB6210784.1"/>
    </source>
</evidence>
<dbReference type="AlphaFoldDB" id="A0A7X0DMY7"/>
<comment type="caution">
    <text evidence="1">The sequence shown here is derived from an EMBL/GenBank/DDBJ whole genome shotgun (WGS) entry which is preliminary data.</text>
</comment>
<dbReference type="Proteomes" id="UP000544872">
    <property type="component" value="Unassembled WGS sequence"/>
</dbReference>